<sequence length="108" mass="11948">MAKSEEQKTNTAVALKYDGEEAPTITATGEGSVADEIIRIAKESNVPLYENADLVALLSKLELGDNIPEVLYKVIAEIIAFAYHIQNKVPEGFNRESGEMERREKPIN</sequence>
<keyword evidence="6" id="KW-1185">Reference proteome</keyword>
<evidence type="ECO:0000256" key="1">
    <source>
        <dbReference type="ARBA" id="ARBA00010690"/>
    </source>
</evidence>
<evidence type="ECO:0000256" key="2">
    <source>
        <dbReference type="ARBA" id="ARBA00021622"/>
    </source>
</evidence>
<keyword evidence="3" id="KW-1006">Bacterial flagellum protein export</keyword>
<proteinExistence type="inferred from homology"/>
<protein>
    <recommendedName>
        <fullName evidence="2">Flagellar biosynthetic protein FlhB</fullName>
    </recommendedName>
</protein>
<dbReference type="PANTHER" id="PTHR30531">
    <property type="entry name" value="FLAGELLAR BIOSYNTHETIC PROTEIN FLHB"/>
    <property type="match status" value="1"/>
</dbReference>
<dbReference type="PANTHER" id="PTHR30531:SF12">
    <property type="entry name" value="FLAGELLAR BIOSYNTHETIC PROTEIN FLHB"/>
    <property type="match status" value="1"/>
</dbReference>
<dbReference type="RefSeq" id="WP_265046419.1">
    <property type="nucleotide sequence ID" value="NZ_CP100390.1"/>
</dbReference>
<dbReference type="SUPFAM" id="SSF160544">
    <property type="entry name" value="EscU C-terminal domain-like"/>
    <property type="match status" value="1"/>
</dbReference>
<reference evidence="5" key="1">
    <citation type="submission" date="2022-06" db="EMBL/GenBank/DDBJ databases">
        <title>Alkalimarinus sp. nov., isolated from gut of a Alitta virens.</title>
        <authorList>
            <person name="Yang A.I."/>
            <person name="Shin N.-R."/>
        </authorList>
    </citation>
    <scope>NUCLEOTIDE SEQUENCE</scope>
    <source>
        <strain evidence="5">A2M4</strain>
    </source>
</reference>
<dbReference type="Gene3D" id="3.40.1690.10">
    <property type="entry name" value="secretion proteins EscU"/>
    <property type="match status" value="1"/>
</dbReference>
<evidence type="ECO:0000256" key="3">
    <source>
        <dbReference type="ARBA" id="ARBA00023225"/>
    </source>
</evidence>
<comment type="function">
    <text evidence="4">Required for formation of the rod structure in the basal body of the flagellar apparatus. Together with FliI and FliH, may constitute the export apparatus of flagellin.</text>
</comment>
<dbReference type="EMBL" id="CP100390">
    <property type="protein sequence ID" value="UZE94927.1"/>
    <property type="molecule type" value="Genomic_DNA"/>
</dbReference>
<evidence type="ECO:0000313" key="5">
    <source>
        <dbReference type="EMBL" id="UZE94927.1"/>
    </source>
</evidence>
<keyword evidence="3" id="KW-0653">Protein transport</keyword>
<dbReference type="Pfam" id="PF01312">
    <property type="entry name" value="Bac_export_2"/>
    <property type="match status" value="1"/>
</dbReference>
<keyword evidence="3" id="KW-0813">Transport</keyword>
<comment type="similarity">
    <text evidence="1">Belongs to the type III secretion exporter family.</text>
</comment>
<accession>A0ABY6MYT7</accession>
<name>A0ABY6MYT7_9ALTE</name>
<dbReference type="InterPro" id="IPR006135">
    <property type="entry name" value="T3SS_substrate_exporter"/>
</dbReference>
<gene>
    <name evidence="5" type="ORF">NKI27_12700</name>
</gene>
<dbReference type="Proteomes" id="UP001163739">
    <property type="component" value="Chromosome"/>
</dbReference>
<dbReference type="InterPro" id="IPR029025">
    <property type="entry name" value="T3SS_substrate_exporter_C"/>
</dbReference>
<organism evidence="5 6">
    <name type="scientific">Alkalimarinus alittae</name>
    <dbReference type="NCBI Taxonomy" id="2961619"/>
    <lineage>
        <taxon>Bacteria</taxon>
        <taxon>Pseudomonadati</taxon>
        <taxon>Pseudomonadota</taxon>
        <taxon>Gammaproteobacteria</taxon>
        <taxon>Alteromonadales</taxon>
        <taxon>Alteromonadaceae</taxon>
        <taxon>Alkalimarinus</taxon>
    </lineage>
</organism>
<evidence type="ECO:0000313" key="6">
    <source>
        <dbReference type="Proteomes" id="UP001163739"/>
    </source>
</evidence>
<evidence type="ECO:0000256" key="4">
    <source>
        <dbReference type="ARBA" id="ARBA00025078"/>
    </source>
</evidence>